<dbReference type="AlphaFoldDB" id="A0A933GNG9"/>
<dbReference type="Pfam" id="PF07505">
    <property type="entry name" value="DUF5131"/>
    <property type="match status" value="1"/>
</dbReference>
<dbReference type="EMBL" id="JACQWF010000365">
    <property type="protein sequence ID" value="MBI4596350.1"/>
    <property type="molecule type" value="Genomic_DNA"/>
</dbReference>
<reference evidence="1" key="1">
    <citation type="submission" date="2020-07" db="EMBL/GenBank/DDBJ databases">
        <title>Huge and variable diversity of episymbiotic CPR bacteria and DPANN archaea in groundwater ecosystems.</title>
        <authorList>
            <person name="He C.Y."/>
            <person name="Keren R."/>
            <person name="Whittaker M."/>
            <person name="Farag I.F."/>
            <person name="Doudna J."/>
            <person name="Cate J.H.D."/>
            <person name="Banfield J.F."/>
        </authorList>
    </citation>
    <scope>NUCLEOTIDE SEQUENCE</scope>
    <source>
        <strain evidence="1">NC_groundwater_1482_Ag_S-0.65um_47_24</strain>
    </source>
</reference>
<evidence type="ECO:0000313" key="1">
    <source>
        <dbReference type="EMBL" id="MBI4596350.1"/>
    </source>
</evidence>
<accession>A0A933GNG9</accession>
<feature type="non-terminal residue" evidence="1">
    <location>
        <position position="329"/>
    </location>
</feature>
<name>A0A933GNG9_UNCTE</name>
<dbReference type="InterPro" id="IPR011101">
    <property type="entry name" value="DUF5131"/>
</dbReference>
<evidence type="ECO:0000313" key="2">
    <source>
        <dbReference type="Proteomes" id="UP000772181"/>
    </source>
</evidence>
<sequence length="329" mass="37913">MTEQTGKKLLKDILEHLGRQPVLFGLGQEEKLKLVEKMLIEGKSWDEIGKAIGWDGPTAKEHYEWEEPLKPKGGLEKPLFADTIWDPEAALLEALSWQEPKKIFVSPDLFHPSLPFEFVDQVLAVTVLSQMHTYLILTENMPVMRDYFLSKFRWGKILQATKTLHPGMLREVSNWPFPNVWLGASIKSQEQNDRISDFLDVQARVKWVRVTLACPLNLEPFLYTINWVVCGGQTGPEAKPCHPGWVRKLKNQCQQANIPFFFEGFGEWLPSGFKGVDASLKTDWGTLDIHGNFWPETTPWNGHQDQEPDFEHVMVRVKDECREMDGQIW</sequence>
<comment type="caution">
    <text evidence="1">The sequence shown here is derived from an EMBL/GenBank/DDBJ whole genome shotgun (WGS) entry which is preliminary data.</text>
</comment>
<proteinExistence type="predicted"/>
<organism evidence="1 2">
    <name type="scientific">Tectimicrobiota bacterium</name>
    <dbReference type="NCBI Taxonomy" id="2528274"/>
    <lineage>
        <taxon>Bacteria</taxon>
        <taxon>Pseudomonadati</taxon>
        <taxon>Nitrospinota/Tectimicrobiota group</taxon>
        <taxon>Candidatus Tectimicrobiota</taxon>
    </lineage>
</organism>
<protein>
    <submittedName>
        <fullName evidence="1">DUF5131 family protein</fullName>
    </submittedName>
</protein>
<gene>
    <name evidence="1" type="ORF">HY730_08250</name>
</gene>
<dbReference type="Proteomes" id="UP000772181">
    <property type="component" value="Unassembled WGS sequence"/>
</dbReference>